<protein>
    <recommendedName>
        <fullName evidence="5">RND efflux pump membrane fusion protein barrel-sandwich domain-containing protein</fullName>
    </recommendedName>
</protein>
<evidence type="ECO:0000256" key="1">
    <source>
        <dbReference type="SAM" id="Coils"/>
    </source>
</evidence>
<comment type="caution">
    <text evidence="3">The sequence shown here is derived from an EMBL/GenBank/DDBJ whole genome shotgun (WGS) entry which is preliminary data.</text>
</comment>
<reference evidence="3 4" key="1">
    <citation type="journal article" date="2016" name="Nat. Commun.">
        <title>Thousands of microbial genomes shed light on interconnected biogeochemical processes in an aquifer system.</title>
        <authorList>
            <person name="Anantharaman K."/>
            <person name="Brown C.T."/>
            <person name="Hug L.A."/>
            <person name="Sharon I."/>
            <person name="Castelle C.J."/>
            <person name="Probst A.J."/>
            <person name="Thomas B.C."/>
            <person name="Singh A."/>
            <person name="Wilkins M.J."/>
            <person name="Karaoz U."/>
            <person name="Brodie E.L."/>
            <person name="Williams K.H."/>
            <person name="Hubbard S.S."/>
            <person name="Banfield J.F."/>
        </authorList>
    </citation>
    <scope>NUCLEOTIDE SEQUENCE [LARGE SCALE GENOMIC DNA]</scope>
</reference>
<dbReference type="EMBL" id="MHNW01000002">
    <property type="protein sequence ID" value="OGZ54747.1"/>
    <property type="molecule type" value="Genomic_DNA"/>
</dbReference>
<evidence type="ECO:0000256" key="2">
    <source>
        <dbReference type="SAM" id="Phobius"/>
    </source>
</evidence>
<evidence type="ECO:0000313" key="3">
    <source>
        <dbReference type="EMBL" id="OGZ54747.1"/>
    </source>
</evidence>
<dbReference type="GO" id="GO:1990281">
    <property type="term" value="C:efflux pump complex"/>
    <property type="evidence" value="ECO:0007669"/>
    <property type="project" value="TreeGrafter"/>
</dbReference>
<name>A0A1G2GX10_9BACT</name>
<dbReference type="PANTHER" id="PTHR30469:SF15">
    <property type="entry name" value="HLYD FAMILY OF SECRETION PROTEINS"/>
    <property type="match status" value="1"/>
</dbReference>
<dbReference type="Gene3D" id="2.40.50.100">
    <property type="match status" value="1"/>
</dbReference>
<organism evidence="3 4">
    <name type="scientific">Candidatus Ryanbacteria bacterium RIFCSPLOWO2_01_FULL_48_26</name>
    <dbReference type="NCBI Taxonomy" id="1802126"/>
    <lineage>
        <taxon>Bacteria</taxon>
        <taxon>Candidatus Ryaniibacteriota</taxon>
    </lineage>
</organism>
<keyword evidence="2" id="KW-1133">Transmembrane helix</keyword>
<gene>
    <name evidence="3" type="ORF">A3B25_01665</name>
</gene>
<keyword evidence="1" id="KW-0175">Coiled coil</keyword>
<evidence type="ECO:0008006" key="5">
    <source>
        <dbReference type="Google" id="ProtNLM"/>
    </source>
</evidence>
<evidence type="ECO:0000313" key="4">
    <source>
        <dbReference type="Proteomes" id="UP000179106"/>
    </source>
</evidence>
<sequence length="588" mass="63311">MEKIKMNKEIIIGNQHIPLWLLVASLFIAITGVYAFFSASKAEQSAVAAENEADASLYDDSIVAVAGTDDFALPSNASSRNSWPGEIISLNNLQVQPDREGTISEWYVRIGERVRVGQVIGKLSRPPQTPEMVSMLSEKLEGLSEARTGVAALRTYTAKRIVQLQQLRTDTENSNKQKIDLLRSETSENDSALLSLIASKKKLAQVILRGSIIDAFPVMYGLSRIPPLELIFSIQPKSTLGVIDSSARNKLSGILSDALTDLKDENTVPEKSGLLYFDTAIKLANASVAESETLSDASLESLKQMLTEDQSDFVAILGEIKSMELERANIQRESIDTLAEIDAMIAELEKELAMSEGEVIAKETAYTSIKGSITGGYSIVAPNNGIVSSIMKKPGEFVGPGMPVATVTTEGNDGILVRMRMPNNIQKPKIGELLSIVRPGFGGDVQKARLVGMGSSLDTDGSYMADAVFMESTKWPVGASVRVLASASSSTVFVKHSSVLWSEGGAPTVWAVSEADRIFGKKIVIGRMLGALIEVYEGLKNGDRYITNPTQNIREDMLLGDIVKTLAPKGGGVVLPAEPGGHENMPGM</sequence>
<dbReference type="STRING" id="1802126.A3B25_01665"/>
<feature type="transmembrane region" description="Helical" evidence="2">
    <location>
        <begin position="20"/>
        <end position="37"/>
    </location>
</feature>
<keyword evidence="2" id="KW-0812">Transmembrane</keyword>
<dbReference type="PANTHER" id="PTHR30469">
    <property type="entry name" value="MULTIDRUG RESISTANCE PROTEIN MDTA"/>
    <property type="match status" value="1"/>
</dbReference>
<keyword evidence="2" id="KW-0472">Membrane</keyword>
<proteinExistence type="predicted"/>
<dbReference type="Proteomes" id="UP000179106">
    <property type="component" value="Unassembled WGS sequence"/>
</dbReference>
<dbReference type="Gene3D" id="2.40.420.20">
    <property type="match status" value="1"/>
</dbReference>
<accession>A0A1G2GX10</accession>
<dbReference type="GO" id="GO:0015562">
    <property type="term" value="F:efflux transmembrane transporter activity"/>
    <property type="evidence" value="ECO:0007669"/>
    <property type="project" value="TreeGrafter"/>
</dbReference>
<feature type="coiled-coil region" evidence="1">
    <location>
        <begin position="338"/>
        <end position="365"/>
    </location>
</feature>
<dbReference type="AlphaFoldDB" id="A0A1G2GX10"/>